<feature type="region of interest" description="Disordered" evidence="1">
    <location>
        <begin position="404"/>
        <end position="441"/>
    </location>
</feature>
<organism evidence="2 3">
    <name type="scientific">Blyttiomyces helicus</name>
    <dbReference type="NCBI Taxonomy" id="388810"/>
    <lineage>
        <taxon>Eukaryota</taxon>
        <taxon>Fungi</taxon>
        <taxon>Fungi incertae sedis</taxon>
        <taxon>Chytridiomycota</taxon>
        <taxon>Chytridiomycota incertae sedis</taxon>
        <taxon>Chytridiomycetes</taxon>
        <taxon>Chytridiomycetes incertae sedis</taxon>
        <taxon>Blyttiomyces</taxon>
    </lineage>
</organism>
<proteinExistence type="predicted"/>
<dbReference type="Proteomes" id="UP000269721">
    <property type="component" value="Unassembled WGS sequence"/>
</dbReference>
<dbReference type="SUPFAM" id="SSF52047">
    <property type="entry name" value="RNI-like"/>
    <property type="match status" value="1"/>
</dbReference>
<reference evidence="3" key="1">
    <citation type="journal article" date="2018" name="Nat. Microbiol.">
        <title>Leveraging single-cell genomics to expand the fungal tree of life.</title>
        <authorList>
            <person name="Ahrendt S.R."/>
            <person name="Quandt C.A."/>
            <person name="Ciobanu D."/>
            <person name="Clum A."/>
            <person name="Salamov A."/>
            <person name="Andreopoulos B."/>
            <person name="Cheng J.F."/>
            <person name="Woyke T."/>
            <person name="Pelin A."/>
            <person name="Henrissat B."/>
            <person name="Reynolds N.K."/>
            <person name="Benny G.L."/>
            <person name="Smith M.E."/>
            <person name="James T.Y."/>
            <person name="Grigoriev I.V."/>
        </authorList>
    </citation>
    <scope>NUCLEOTIDE SEQUENCE [LARGE SCALE GENOMIC DNA]</scope>
</reference>
<accession>A0A4P9VZS1</accession>
<dbReference type="EMBL" id="ML000718">
    <property type="protein sequence ID" value="RKO83898.1"/>
    <property type="molecule type" value="Genomic_DNA"/>
</dbReference>
<evidence type="ECO:0000256" key="1">
    <source>
        <dbReference type="SAM" id="MobiDB-lite"/>
    </source>
</evidence>
<evidence type="ECO:0008006" key="4">
    <source>
        <dbReference type="Google" id="ProtNLM"/>
    </source>
</evidence>
<dbReference type="Gene3D" id="3.80.10.10">
    <property type="entry name" value="Ribonuclease Inhibitor"/>
    <property type="match status" value="1"/>
</dbReference>
<sequence length="441" mass="48860">MRFSTPEGFTRLITEHAASAGRIRSLRLDFDSWSDDQEEAAIAFAAKMVGLRMVDAPSCARVLVAAFLAHCPGLVAVKMRGTPRGEKRSGREVTLYGDNELPVGGDSGVPFPRKAIALGVARLRYLNLGDARPGVKFGIVLNQSVGRDIQHWSPCFYGFAQPVTADELPCLETLIWPRSVGDEILVRLIATRAPLRRLAFTHLPVHFERILNQFPSIEELSLSNLLDNGVPLVFTALKSCPSLTNLHYLDYRYPSVSYKLISEFVKSKGPDLRVLDYWGGLSTKQVAELIRHAPLLEVISVKNDYSFWNAGDCVSPLSAAFIAEAERLTSICPRLHRVMLEIIRMESAFPIPHLDKSERMYRLCVTLSRRADAPHRLDVAVSGDERDIMSGVFNGFAPPKVRGQMPSEGAPQLGIVRPPKYSSAVGPPCAFRRRPRGKGDE</sequence>
<dbReference type="InterPro" id="IPR032675">
    <property type="entry name" value="LRR_dom_sf"/>
</dbReference>
<gene>
    <name evidence="2" type="ORF">BDK51DRAFT_43823</name>
</gene>
<dbReference type="AlphaFoldDB" id="A0A4P9VZS1"/>
<evidence type="ECO:0000313" key="2">
    <source>
        <dbReference type="EMBL" id="RKO83898.1"/>
    </source>
</evidence>
<name>A0A4P9VZS1_9FUNG</name>
<feature type="compositionally biased region" description="Basic residues" evidence="1">
    <location>
        <begin position="431"/>
        <end position="441"/>
    </location>
</feature>
<keyword evidence="3" id="KW-1185">Reference proteome</keyword>
<protein>
    <recommendedName>
        <fullName evidence="4">F-box domain-containing protein</fullName>
    </recommendedName>
</protein>
<evidence type="ECO:0000313" key="3">
    <source>
        <dbReference type="Proteomes" id="UP000269721"/>
    </source>
</evidence>